<evidence type="ECO:0000256" key="1">
    <source>
        <dbReference type="PIRSR" id="PIRSR640198-1"/>
    </source>
</evidence>
<reference evidence="4 5" key="1">
    <citation type="submission" date="2008-03" db="EMBL/GenBank/DDBJ databases">
        <title>The Genome Sequence of Verticillium dahliae VdLs.17.</title>
        <authorList>
            <consortium name="The Broad Institute Genome Sequencing Platform"/>
            <person name="Ma L.-J.J."/>
            <person name="Klosterman S.J."/>
            <person name="Subbarao K."/>
            <person name="Dobinson K."/>
            <person name="Veronese P."/>
            <person name="Kang S."/>
            <person name="Gold S.E."/>
            <person name="Young S."/>
            <person name="Jaffe D."/>
            <person name="Gnerre S."/>
            <person name="Berlin A."/>
            <person name="Heiman D."/>
            <person name="Hepburn T."/>
            <person name="Sykes S."/>
            <person name="Alvarado L."/>
            <person name="Kodira C.D."/>
            <person name="Lander E."/>
            <person name="Galagan J."/>
            <person name="Nusbaum C."/>
            <person name="Birren B."/>
        </authorList>
    </citation>
    <scope>NUCLEOTIDE SEQUENCE [LARGE SCALE GENOMIC DNA]</scope>
    <source>
        <strain evidence="5">VdLs.17 / ATCC MYA-4575 / FGSC 10137</strain>
    </source>
</reference>
<accession>G2X173</accession>
<dbReference type="GeneID" id="20705465"/>
<keyword evidence="5" id="KW-1185">Reference proteome</keyword>
<dbReference type="OMA" id="VWEDYFQ"/>
<dbReference type="SUPFAM" id="SSF140931">
    <property type="entry name" value="Fic-like"/>
    <property type="match status" value="1"/>
</dbReference>
<dbReference type="InterPro" id="IPR003812">
    <property type="entry name" value="Fido"/>
</dbReference>
<dbReference type="InterPro" id="IPR040198">
    <property type="entry name" value="Fido_containing"/>
</dbReference>
<dbReference type="eggNOG" id="ENOG502SZD8">
    <property type="taxonomic scope" value="Eukaryota"/>
</dbReference>
<dbReference type="RefSeq" id="XP_009652381.1">
    <property type="nucleotide sequence ID" value="XM_009654086.1"/>
</dbReference>
<dbReference type="STRING" id="498257.G2X173"/>
<keyword evidence="2" id="KW-0067">ATP-binding</keyword>
<evidence type="ECO:0000313" key="5">
    <source>
        <dbReference type="Proteomes" id="UP000001611"/>
    </source>
</evidence>
<dbReference type="Pfam" id="PF02661">
    <property type="entry name" value="Fic"/>
    <property type="match status" value="1"/>
</dbReference>
<dbReference type="Gene3D" id="1.10.3290.10">
    <property type="entry name" value="Fido-like domain"/>
    <property type="match status" value="1"/>
</dbReference>
<dbReference type="Proteomes" id="UP000001611">
    <property type="component" value="Chromosome 3"/>
</dbReference>
<dbReference type="InParanoid" id="G2X173"/>
<dbReference type="EMBL" id="DS572700">
    <property type="protein sequence ID" value="EGY22564.1"/>
    <property type="molecule type" value="Genomic_DNA"/>
</dbReference>
<dbReference type="InterPro" id="IPR036597">
    <property type="entry name" value="Fido-like_dom_sf"/>
</dbReference>
<evidence type="ECO:0000259" key="3">
    <source>
        <dbReference type="PROSITE" id="PS51459"/>
    </source>
</evidence>
<evidence type="ECO:0000256" key="2">
    <source>
        <dbReference type="PIRSR" id="PIRSR640198-2"/>
    </source>
</evidence>
<organism evidence="4 5">
    <name type="scientific">Verticillium dahliae (strain VdLs.17 / ATCC MYA-4575 / FGSC 10137)</name>
    <name type="common">Verticillium wilt</name>
    <dbReference type="NCBI Taxonomy" id="498257"/>
    <lineage>
        <taxon>Eukaryota</taxon>
        <taxon>Fungi</taxon>
        <taxon>Dikarya</taxon>
        <taxon>Ascomycota</taxon>
        <taxon>Pezizomycotina</taxon>
        <taxon>Sordariomycetes</taxon>
        <taxon>Hypocreomycetidae</taxon>
        <taxon>Glomerellales</taxon>
        <taxon>Plectosphaerellaceae</taxon>
        <taxon>Verticillium</taxon>
    </lineage>
</organism>
<protein>
    <recommendedName>
        <fullName evidence="3">Fido domain-containing protein</fullName>
    </recommendedName>
</protein>
<gene>
    <name evidence="4" type="ORF">VDAG_04002</name>
</gene>
<keyword evidence="2" id="KW-0547">Nucleotide-binding</keyword>
<feature type="domain" description="Fido" evidence="3">
    <location>
        <begin position="175"/>
        <end position="326"/>
    </location>
</feature>
<evidence type="ECO:0000313" key="4">
    <source>
        <dbReference type="EMBL" id="EGY22564.1"/>
    </source>
</evidence>
<dbReference type="OrthoDB" id="439046at2759"/>
<feature type="binding site" evidence="2">
    <location>
        <begin position="272"/>
        <end position="279"/>
    </location>
    <ligand>
        <name>ATP</name>
        <dbReference type="ChEBI" id="CHEBI:30616"/>
    </ligand>
</feature>
<name>G2X173_VERDV</name>
<dbReference type="PANTHER" id="PTHR13504">
    <property type="entry name" value="FIDO DOMAIN-CONTAINING PROTEIN DDB_G0283145"/>
    <property type="match status" value="1"/>
</dbReference>
<dbReference type="KEGG" id="vda:VDAG_04002"/>
<dbReference type="GO" id="GO:0005524">
    <property type="term" value="F:ATP binding"/>
    <property type="evidence" value="ECO:0007669"/>
    <property type="project" value="UniProtKB-KW"/>
</dbReference>
<sequence>MLGSTARCKGLRPWHRLSQPRFVSCDLKAQRAALLRKIYAPFSRLERDPPEYTRLAESRAANLAAIDELRDILKPHLGQVAKALVTEYALQSVFIENNPLRLQDARAAFAALSHKIFNRVNLASLDAADLIHLDLPTVDKGVTLDSSAMAELKNHIVASQWIAENAGLHPNTPSIDEKQMTELAALTVKGTASEAVYIGSWGGRVPLGGYRRAPISVSSNPLVIFPYHLEVPACVKRFFDWRDMMHADNKVHPLILACHVMVYFAQIHPFPDGNGRVSRILMHDYMVRQGYLLVMMQNPERMAFIRSINNAANGDPAELVHTVLTSQYDSLQLC</sequence>
<dbReference type="PROSITE" id="PS51459">
    <property type="entry name" value="FIDO"/>
    <property type="match status" value="1"/>
</dbReference>
<dbReference type="PANTHER" id="PTHR13504:SF38">
    <property type="entry name" value="FIDO DOMAIN-CONTAINING PROTEIN"/>
    <property type="match status" value="1"/>
</dbReference>
<proteinExistence type="predicted"/>
<dbReference type="AlphaFoldDB" id="G2X173"/>
<feature type="active site" evidence="1">
    <location>
        <position position="268"/>
    </location>
</feature>
<dbReference type="HOGENOM" id="CLU_066666_0_0_1"/>